<keyword evidence="8" id="KW-1185">Reference proteome</keyword>
<dbReference type="SUPFAM" id="SSF144083">
    <property type="entry name" value="Magnesium transport protein CorA, transmembrane region"/>
    <property type="match status" value="1"/>
</dbReference>
<evidence type="ECO:0000256" key="3">
    <source>
        <dbReference type="ARBA" id="ARBA00022989"/>
    </source>
</evidence>
<evidence type="ECO:0000256" key="6">
    <source>
        <dbReference type="SAM" id="Phobius"/>
    </source>
</evidence>
<evidence type="ECO:0000313" key="7">
    <source>
        <dbReference type="EMBL" id="KIW05785.1"/>
    </source>
</evidence>
<name>A0A0D2AGT1_9PEZI</name>
<dbReference type="GO" id="GO:0015087">
    <property type="term" value="F:cobalt ion transmembrane transporter activity"/>
    <property type="evidence" value="ECO:0007669"/>
    <property type="project" value="TreeGrafter"/>
</dbReference>
<feature type="compositionally biased region" description="Basic and acidic residues" evidence="5">
    <location>
        <begin position="89"/>
        <end position="98"/>
    </location>
</feature>
<dbReference type="InterPro" id="IPR045863">
    <property type="entry name" value="CorA_TM1_TM2"/>
</dbReference>
<feature type="compositionally biased region" description="Low complexity" evidence="5">
    <location>
        <begin position="796"/>
        <end position="812"/>
    </location>
</feature>
<reference evidence="7 8" key="1">
    <citation type="submission" date="2015-01" db="EMBL/GenBank/DDBJ databases">
        <title>The Genome Sequence of Ochroconis gallopava CBS43764.</title>
        <authorList>
            <consortium name="The Broad Institute Genomics Platform"/>
            <person name="Cuomo C."/>
            <person name="de Hoog S."/>
            <person name="Gorbushina A."/>
            <person name="Stielow B."/>
            <person name="Teixiera M."/>
            <person name="Abouelleil A."/>
            <person name="Chapman S.B."/>
            <person name="Priest M."/>
            <person name="Young S.K."/>
            <person name="Wortman J."/>
            <person name="Nusbaum C."/>
            <person name="Birren B."/>
        </authorList>
    </citation>
    <scope>NUCLEOTIDE SEQUENCE [LARGE SCALE GENOMIC DNA]</scope>
    <source>
        <strain evidence="7 8">CBS 43764</strain>
    </source>
</reference>
<feature type="compositionally biased region" description="Polar residues" evidence="5">
    <location>
        <begin position="1"/>
        <end position="14"/>
    </location>
</feature>
<keyword evidence="3 6" id="KW-1133">Transmembrane helix</keyword>
<feature type="transmembrane region" description="Helical" evidence="6">
    <location>
        <begin position="619"/>
        <end position="638"/>
    </location>
</feature>
<dbReference type="GO" id="GO:0000287">
    <property type="term" value="F:magnesium ion binding"/>
    <property type="evidence" value="ECO:0007669"/>
    <property type="project" value="TreeGrafter"/>
</dbReference>
<accession>A0A0D2AGT1</accession>
<evidence type="ECO:0000256" key="1">
    <source>
        <dbReference type="ARBA" id="ARBA00004651"/>
    </source>
</evidence>
<comment type="subcellular location">
    <subcellularLocation>
        <location evidence="1">Cell membrane</location>
        <topology evidence="1">Multi-pass membrane protein</topology>
    </subcellularLocation>
</comment>
<evidence type="ECO:0000256" key="5">
    <source>
        <dbReference type="SAM" id="MobiDB-lite"/>
    </source>
</evidence>
<dbReference type="Proteomes" id="UP000053259">
    <property type="component" value="Unassembled WGS sequence"/>
</dbReference>
<proteinExistence type="predicted"/>
<dbReference type="VEuPathDB" id="FungiDB:PV09_03640"/>
<dbReference type="PANTHER" id="PTHR46494">
    <property type="entry name" value="CORA FAMILY METAL ION TRANSPORTER (EUROFUNG)"/>
    <property type="match status" value="1"/>
</dbReference>
<gene>
    <name evidence="7" type="ORF">PV09_03640</name>
</gene>
<evidence type="ECO:0000256" key="2">
    <source>
        <dbReference type="ARBA" id="ARBA00022692"/>
    </source>
</evidence>
<dbReference type="Gene3D" id="1.20.58.340">
    <property type="entry name" value="Magnesium transport protein CorA, transmembrane region"/>
    <property type="match status" value="1"/>
</dbReference>
<dbReference type="STRING" id="253628.A0A0D2AGT1"/>
<sequence>MSSTPKGGSASKNTPPLRPVKPTSSKVASKDARLRSISAPPLNLPLISIEDVTQPLTYAESSHAGTPPHSKPPTRHVTDEWSGAGRVVGQDEYRKPSRESVNPSRSHSSAWKHHKRSPNVGWKKRWDMHHDPFRDGRVLIVDCYSREFSDDGKRKTEAYELASINELKEFYGSKKGKGDGQCLRIVHVQNAIWARDFLLKKFNISSKVEDVVGTSFGKWVQFDKPQLRAGKPVLNAKSFRCIKDPWRGVSRTGFVVDYLKSFKPGVIKDSATQGFKLMGLNHWDQETGTTIEHGYDVYVQRLSVYIQRNEGKIDLHPFDTELRNPYIDLAFETVQQRARKERSIQMVDSTNINARSDFDHDFDSAIPKMANMHVPNDWEAKVFEKLTELDNGNTIIVFESSHTGNLGDTLIQAREEIEVRWRRLMLYLNKEEQTEDRLAMECMDLVLRDIFAGLRIRWEKTLNKCEAHVSILEDKIYENPADESRAPELWSNSALWLKLEKLISLHIVTINDLQQQMRDLSESEDFVKDDWLKDTPSDLTRVATLFDEEMVKPTTNLSDLLYKSVGIRDSRHSLQLGTSMWRLSWITFIFLPLTFMVGFFGMNVDVFQPGNGHFPSLKWYFVASIPLMIIIILLYMFIKSAISTSISHDLPMQRGVYEQIYNEFAEAHPRLWSRAGPRTFVQPTGIIVRLKWSLIKRWFHPSSTIARESYTKIDELGLWARIKRSVAMHWLTDIEAASGIGMDEELGTDGEGEFSTVRELLQTSMPIAMAEAWPGIGDPPSTPPLLERILSRRSRSSSGSRSSVCRISSPGSAMVIEEEKNDEEITGAKTSIVEGKMTTANVEPSAMVGTSAHAEKSTMGDSSHASSGLLDVPFTVKRSFERAPEKAGTQVKPTY</sequence>
<feature type="region of interest" description="Disordered" evidence="5">
    <location>
        <begin position="1"/>
        <end position="46"/>
    </location>
</feature>
<feature type="compositionally biased region" description="Polar residues" evidence="5">
    <location>
        <begin position="99"/>
        <end position="109"/>
    </location>
</feature>
<feature type="region of interest" description="Disordered" evidence="5">
    <location>
        <begin position="59"/>
        <end position="116"/>
    </location>
</feature>
<dbReference type="HOGENOM" id="CLU_012440_1_0_1"/>
<dbReference type="GeneID" id="27311613"/>
<evidence type="ECO:0000256" key="4">
    <source>
        <dbReference type="ARBA" id="ARBA00023136"/>
    </source>
</evidence>
<dbReference type="EMBL" id="KN847537">
    <property type="protein sequence ID" value="KIW05785.1"/>
    <property type="molecule type" value="Genomic_DNA"/>
</dbReference>
<feature type="transmembrane region" description="Helical" evidence="6">
    <location>
        <begin position="580"/>
        <end position="599"/>
    </location>
</feature>
<dbReference type="Pfam" id="PF01544">
    <property type="entry name" value="CorA"/>
    <property type="match status" value="1"/>
</dbReference>
<feature type="region of interest" description="Disordered" evidence="5">
    <location>
        <begin position="792"/>
        <end position="823"/>
    </location>
</feature>
<feature type="region of interest" description="Disordered" evidence="5">
    <location>
        <begin position="842"/>
        <end position="868"/>
    </location>
</feature>
<dbReference type="OrthoDB" id="194358at2759"/>
<dbReference type="AlphaFoldDB" id="A0A0D2AGT1"/>
<keyword evidence="2 6" id="KW-0812">Transmembrane</keyword>
<dbReference type="PANTHER" id="PTHR46494:SF1">
    <property type="entry name" value="CORA FAMILY METAL ION TRANSPORTER (EUROFUNG)"/>
    <property type="match status" value="1"/>
</dbReference>
<dbReference type="GO" id="GO:0050897">
    <property type="term" value="F:cobalt ion binding"/>
    <property type="evidence" value="ECO:0007669"/>
    <property type="project" value="TreeGrafter"/>
</dbReference>
<dbReference type="RefSeq" id="XP_016215654.1">
    <property type="nucleotide sequence ID" value="XM_016356861.1"/>
</dbReference>
<organism evidence="7 8">
    <name type="scientific">Verruconis gallopava</name>
    <dbReference type="NCBI Taxonomy" id="253628"/>
    <lineage>
        <taxon>Eukaryota</taxon>
        <taxon>Fungi</taxon>
        <taxon>Dikarya</taxon>
        <taxon>Ascomycota</taxon>
        <taxon>Pezizomycotina</taxon>
        <taxon>Dothideomycetes</taxon>
        <taxon>Pleosporomycetidae</taxon>
        <taxon>Venturiales</taxon>
        <taxon>Sympoventuriaceae</taxon>
        <taxon>Verruconis</taxon>
    </lineage>
</organism>
<evidence type="ECO:0000313" key="8">
    <source>
        <dbReference type="Proteomes" id="UP000053259"/>
    </source>
</evidence>
<dbReference type="InterPro" id="IPR002523">
    <property type="entry name" value="MgTranspt_CorA/ZnTranspt_ZntB"/>
</dbReference>
<dbReference type="GO" id="GO:0005886">
    <property type="term" value="C:plasma membrane"/>
    <property type="evidence" value="ECO:0007669"/>
    <property type="project" value="UniProtKB-SubCell"/>
</dbReference>
<dbReference type="InParanoid" id="A0A0D2AGT1"/>
<keyword evidence="4 6" id="KW-0472">Membrane</keyword>
<protein>
    <submittedName>
        <fullName evidence="7">Uncharacterized protein</fullName>
    </submittedName>
</protein>
<dbReference type="GO" id="GO:0015095">
    <property type="term" value="F:magnesium ion transmembrane transporter activity"/>
    <property type="evidence" value="ECO:0007669"/>
    <property type="project" value="TreeGrafter"/>
</dbReference>